<proteinExistence type="predicted"/>
<name>A0AB74UVB2_9GAMM</name>
<dbReference type="EMBL" id="CP170721">
    <property type="protein sequence ID" value="XIA18596.1"/>
    <property type="molecule type" value="Genomic_DNA"/>
</dbReference>
<sequence>MTQHHRSIWLATLVTPWAVPMGLNLLALLFGLFTKGIGALKGRDDLYLVFGYTLPATYTAMLVIGLPYVLCLRARGVLTFLPVCIGAMIAAIVVSPAYVWILFGSTSLHAEDILIYALFGLLSGIVFCLVAGITFRPSGRAKEPRAA</sequence>
<feature type="transmembrane region" description="Helical" evidence="1">
    <location>
        <begin position="113"/>
        <end position="135"/>
    </location>
</feature>
<accession>A0AB74UVB2</accession>
<feature type="transmembrane region" description="Helical" evidence="1">
    <location>
        <begin position="46"/>
        <end position="70"/>
    </location>
</feature>
<protein>
    <submittedName>
        <fullName evidence="2">Uncharacterized protein</fullName>
    </submittedName>
</protein>
<feature type="transmembrane region" description="Helical" evidence="1">
    <location>
        <begin position="7"/>
        <end position="34"/>
    </location>
</feature>
<evidence type="ECO:0000313" key="2">
    <source>
        <dbReference type="EMBL" id="XIA18596.1"/>
    </source>
</evidence>
<keyword evidence="1" id="KW-1133">Transmembrane helix</keyword>
<reference evidence="2" key="1">
    <citation type="submission" date="2024-10" db="EMBL/GenBank/DDBJ databases">
        <authorList>
            <person name="Lesea H.P."/>
            <person name="Kuehl J.V."/>
            <person name="Chandonia J.-M."/>
        </authorList>
    </citation>
    <scope>NUCLEOTIDE SEQUENCE</scope>
    <source>
        <strain evidence="2">FW102-FHT14D07</strain>
    </source>
</reference>
<dbReference type="RefSeq" id="WP_395120224.1">
    <property type="nucleotide sequence ID" value="NZ_CP170721.1"/>
</dbReference>
<keyword evidence="1" id="KW-0472">Membrane</keyword>
<organism evidence="2">
    <name type="scientific">Rhodanobacter sp. FW102-FHT14D07</name>
    <dbReference type="NCBI Taxonomy" id="3351462"/>
    <lineage>
        <taxon>Bacteria</taxon>
        <taxon>Pseudomonadati</taxon>
        <taxon>Pseudomonadota</taxon>
        <taxon>Gammaproteobacteria</taxon>
        <taxon>Lysobacterales</taxon>
        <taxon>Rhodanobacteraceae</taxon>
        <taxon>Rhodanobacter</taxon>
    </lineage>
</organism>
<evidence type="ECO:0000256" key="1">
    <source>
        <dbReference type="SAM" id="Phobius"/>
    </source>
</evidence>
<keyword evidence="1" id="KW-0812">Transmembrane</keyword>
<feature type="transmembrane region" description="Helical" evidence="1">
    <location>
        <begin position="77"/>
        <end position="101"/>
    </location>
</feature>
<gene>
    <name evidence="2" type="ORF">ACFYG5_00220</name>
</gene>
<dbReference type="AlphaFoldDB" id="A0AB74UVB2"/>